<dbReference type="EMBL" id="BCMS01000006">
    <property type="protein sequence ID" value="GAQ23971.1"/>
    <property type="molecule type" value="Genomic_DNA"/>
</dbReference>
<organism evidence="1 2">
    <name type="scientific">Deinococcus grandis</name>
    <dbReference type="NCBI Taxonomy" id="57498"/>
    <lineage>
        <taxon>Bacteria</taxon>
        <taxon>Thermotogati</taxon>
        <taxon>Deinococcota</taxon>
        <taxon>Deinococci</taxon>
        <taxon>Deinococcales</taxon>
        <taxon>Deinococcaceae</taxon>
        <taxon>Deinococcus</taxon>
    </lineage>
</organism>
<accession>A0A117DPT3</accession>
<dbReference type="Proteomes" id="UP000056209">
    <property type="component" value="Unassembled WGS sequence"/>
</dbReference>
<dbReference type="RefSeq" id="WP_058980177.1">
    <property type="nucleotide sequence ID" value="NZ_BCMS01000006.1"/>
</dbReference>
<gene>
    <name evidence="1" type="ORF">DEIGR_400104</name>
</gene>
<evidence type="ECO:0000313" key="1">
    <source>
        <dbReference type="EMBL" id="GAQ23971.1"/>
    </source>
</evidence>
<sequence>MTLRLTAPMRLPTFLHLFRRARATATPAEPQRTLLDHATDEVNAFAHQGSDHTEKAKEALLYGLLSARAERLELIESAPAPHIEELPALPWTLDRQMLEDLR</sequence>
<protein>
    <submittedName>
        <fullName evidence="1">Uncharacterized protein</fullName>
    </submittedName>
</protein>
<proteinExistence type="predicted"/>
<dbReference type="AlphaFoldDB" id="A0A117DPT3"/>
<reference evidence="2" key="1">
    <citation type="submission" date="2015-11" db="EMBL/GenBank/DDBJ databases">
        <title>Draft Genome Sequence of the Radioresistant Bacterium Deinococcus grandis, Isolated from Freshwater Fish in Japan.</title>
        <authorList>
            <person name="Satoh K."/>
            <person name="Onodera T."/>
            <person name="Omoso K."/>
            <person name="Takeda-Yano K."/>
            <person name="Katayama T."/>
            <person name="Oono Y."/>
            <person name="Narumi I."/>
        </authorList>
    </citation>
    <scope>NUCLEOTIDE SEQUENCE [LARGE SCALE GENOMIC DNA]</scope>
    <source>
        <strain evidence="2">ATCC 43672</strain>
    </source>
</reference>
<comment type="caution">
    <text evidence="1">The sequence shown here is derived from an EMBL/GenBank/DDBJ whole genome shotgun (WGS) entry which is preliminary data.</text>
</comment>
<name>A0A117DPT3_9DEIO</name>
<evidence type="ECO:0000313" key="2">
    <source>
        <dbReference type="Proteomes" id="UP000056209"/>
    </source>
</evidence>
<keyword evidence="2" id="KW-1185">Reference proteome</keyword>